<protein>
    <submittedName>
        <fullName evidence="2">Uncharacterized protein</fullName>
    </submittedName>
</protein>
<feature type="region of interest" description="Disordered" evidence="1">
    <location>
        <begin position="1"/>
        <end position="38"/>
    </location>
</feature>
<dbReference type="EMBL" id="JAPEUY010000017">
    <property type="protein sequence ID" value="KAJ4364420.1"/>
    <property type="molecule type" value="Genomic_DNA"/>
</dbReference>
<evidence type="ECO:0000313" key="3">
    <source>
        <dbReference type="Proteomes" id="UP001140560"/>
    </source>
</evidence>
<name>A0A9W8Y362_9PLEO</name>
<accession>A0A9W8Y362</accession>
<keyword evidence="3" id="KW-1185">Reference proteome</keyword>
<organism evidence="2 3">
    <name type="scientific">Neocucurbitaria cava</name>
    <dbReference type="NCBI Taxonomy" id="798079"/>
    <lineage>
        <taxon>Eukaryota</taxon>
        <taxon>Fungi</taxon>
        <taxon>Dikarya</taxon>
        <taxon>Ascomycota</taxon>
        <taxon>Pezizomycotina</taxon>
        <taxon>Dothideomycetes</taxon>
        <taxon>Pleosporomycetidae</taxon>
        <taxon>Pleosporales</taxon>
        <taxon>Pleosporineae</taxon>
        <taxon>Cucurbitariaceae</taxon>
        <taxon>Neocucurbitaria</taxon>
    </lineage>
</organism>
<reference evidence="2" key="1">
    <citation type="submission" date="2022-10" db="EMBL/GenBank/DDBJ databases">
        <title>Tapping the CABI collections for fungal endophytes: first genome assemblies for Collariella, Neodidymelliopsis, Ascochyta clinopodiicola, Didymella pomorum, Didymosphaeria variabile, Neocosmospora piperis and Neocucurbitaria cava.</title>
        <authorList>
            <person name="Hill R."/>
        </authorList>
    </citation>
    <scope>NUCLEOTIDE SEQUENCE</scope>
    <source>
        <strain evidence="2">IMI 356814</strain>
    </source>
</reference>
<feature type="compositionally biased region" description="Polar residues" evidence="1">
    <location>
        <begin position="18"/>
        <end position="34"/>
    </location>
</feature>
<evidence type="ECO:0000313" key="2">
    <source>
        <dbReference type="EMBL" id="KAJ4364420.1"/>
    </source>
</evidence>
<sequence length="130" mass="14670">MVPDSEALSGHSMDRRNNASSSSIEQSMPLSELSSARFRGKPHEDVQAYWADAESFRFQRTPIQANMKREGTLQDGRDELFAQLEQAQELEIKQLEDELDDPVAKPAGWEMLEARLPASVLSCLKDYQAN</sequence>
<gene>
    <name evidence="2" type="ORF">N0V83_009014</name>
</gene>
<dbReference type="AlphaFoldDB" id="A0A9W8Y362"/>
<proteinExistence type="predicted"/>
<dbReference type="Proteomes" id="UP001140560">
    <property type="component" value="Unassembled WGS sequence"/>
</dbReference>
<comment type="caution">
    <text evidence="2">The sequence shown here is derived from an EMBL/GenBank/DDBJ whole genome shotgun (WGS) entry which is preliminary data.</text>
</comment>
<evidence type="ECO:0000256" key="1">
    <source>
        <dbReference type="SAM" id="MobiDB-lite"/>
    </source>
</evidence>